<reference evidence="2" key="1">
    <citation type="submission" date="2014-01" db="EMBL/GenBank/DDBJ databases">
        <title>The Genome Sequence of Anopheles farauti FAR1 (V2).</title>
        <authorList>
            <consortium name="The Broad Institute Genomics Platform"/>
            <person name="Neafsey D.E."/>
            <person name="Besansky N."/>
            <person name="Howell P."/>
            <person name="Walton C."/>
            <person name="Young S.K."/>
            <person name="Zeng Q."/>
            <person name="Gargeya S."/>
            <person name="Fitzgerald M."/>
            <person name="Haas B."/>
            <person name="Abouelleil A."/>
            <person name="Allen A.W."/>
            <person name="Alvarado L."/>
            <person name="Arachchi H.M."/>
            <person name="Berlin A.M."/>
            <person name="Chapman S.B."/>
            <person name="Gainer-Dewar J."/>
            <person name="Goldberg J."/>
            <person name="Griggs A."/>
            <person name="Gujja S."/>
            <person name="Hansen M."/>
            <person name="Howarth C."/>
            <person name="Imamovic A."/>
            <person name="Ireland A."/>
            <person name="Larimer J."/>
            <person name="McCowan C."/>
            <person name="Murphy C."/>
            <person name="Pearson M."/>
            <person name="Poon T.W."/>
            <person name="Priest M."/>
            <person name="Roberts A."/>
            <person name="Saif S."/>
            <person name="Shea T."/>
            <person name="Sisk P."/>
            <person name="Sykes S."/>
            <person name="Wortman J."/>
            <person name="Nusbaum C."/>
            <person name="Birren B."/>
        </authorList>
    </citation>
    <scope>NUCLEOTIDE SEQUENCE [LARGE SCALE GENOMIC DNA]</scope>
    <source>
        <strain evidence="2">FAR1</strain>
    </source>
</reference>
<dbReference type="Proteomes" id="UP000075886">
    <property type="component" value="Unassembled WGS sequence"/>
</dbReference>
<accession>A0A182Q9U7</accession>
<evidence type="ECO:0000313" key="2">
    <source>
        <dbReference type="Proteomes" id="UP000075886"/>
    </source>
</evidence>
<name>A0A182Q9U7_9DIPT</name>
<dbReference type="AlphaFoldDB" id="A0A182Q9U7"/>
<sequence>MCVIASESRIHFGTFFIYRRVHRRTVRIELQDAFLAPINSLLPHERARQQLLPCVCAIVPVACCSRYRSQVFPLPGKDTSAVSSGFAWCAAPFPRHTSLLRTLSLSTSLPLGASLLGRPGCEELWPDATPADVELGAPLQRGLLAHQAEVPVAHRLELAVTARSMAAALLLRSLQAYERQEQYAADVHQYGAGHPKQSPAAQCHGRIIASEVKAKRRHPKIGKRSYYPLSGLIYPLGCPARWWRCGSSHLCTRVSQQARDVKDGEQKYELKE</sequence>
<evidence type="ECO:0000313" key="1">
    <source>
        <dbReference type="EnsemblMetazoa" id="AFAF005915-PA"/>
    </source>
</evidence>
<dbReference type="VEuPathDB" id="VectorBase:AFAF005915"/>
<organism evidence="1 2">
    <name type="scientific">Anopheles farauti</name>
    <dbReference type="NCBI Taxonomy" id="69004"/>
    <lineage>
        <taxon>Eukaryota</taxon>
        <taxon>Metazoa</taxon>
        <taxon>Ecdysozoa</taxon>
        <taxon>Arthropoda</taxon>
        <taxon>Hexapoda</taxon>
        <taxon>Insecta</taxon>
        <taxon>Pterygota</taxon>
        <taxon>Neoptera</taxon>
        <taxon>Endopterygota</taxon>
        <taxon>Diptera</taxon>
        <taxon>Nematocera</taxon>
        <taxon>Culicoidea</taxon>
        <taxon>Culicidae</taxon>
        <taxon>Anophelinae</taxon>
        <taxon>Anopheles</taxon>
    </lineage>
</organism>
<protein>
    <submittedName>
        <fullName evidence="1">Uncharacterized protein</fullName>
    </submittedName>
</protein>
<reference evidence="1" key="2">
    <citation type="submission" date="2020-05" db="UniProtKB">
        <authorList>
            <consortium name="EnsemblMetazoa"/>
        </authorList>
    </citation>
    <scope>IDENTIFICATION</scope>
    <source>
        <strain evidence="1">FAR1</strain>
    </source>
</reference>
<keyword evidence="2" id="KW-1185">Reference proteome</keyword>
<dbReference type="EMBL" id="AXCN02000066">
    <property type="status" value="NOT_ANNOTATED_CDS"/>
    <property type="molecule type" value="Genomic_DNA"/>
</dbReference>
<dbReference type="EnsemblMetazoa" id="AFAF005915-RA">
    <property type="protein sequence ID" value="AFAF005915-PA"/>
    <property type="gene ID" value="AFAF005915"/>
</dbReference>
<proteinExistence type="predicted"/>